<feature type="region of interest" description="Disordered" evidence="1">
    <location>
        <begin position="45"/>
        <end position="65"/>
    </location>
</feature>
<reference evidence="3" key="1">
    <citation type="journal article" date="2008" name="Nat. Genet.">
        <title>The Pristionchus pacificus genome provides a unique perspective on nematode lifestyle and parasitism.</title>
        <authorList>
            <person name="Dieterich C."/>
            <person name="Clifton S.W."/>
            <person name="Schuster L.N."/>
            <person name="Chinwalla A."/>
            <person name="Delehaunty K."/>
            <person name="Dinkelacker I."/>
            <person name="Fulton L."/>
            <person name="Fulton R."/>
            <person name="Godfrey J."/>
            <person name="Minx P."/>
            <person name="Mitreva M."/>
            <person name="Roeseler W."/>
            <person name="Tian H."/>
            <person name="Witte H."/>
            <person name="Yang S.P."/>
            <person name="Wilson R.K."/>
            <person name="Sommer R.J."/>
        </authorList>
    </citation>
    <scope>NUCLEOTIDE SEQUENCE [LARGE SCALE GENOMIC DNA]</scope>
    <source>
        <strain evidence="3">PS312</strain>
    </source>
</reference>
<evidence type="ECO:0000256" key="1">
    <source>
        <dbReference type="SAM" id="MobiDB-lite"/>
    </source>
</evidence>
<accession>A0A2A6BIU4</accession>
<dbReference type="AlphaFoldDB" id="A0A2A6BIU4"/>
<sequence length="65" mass="7532">MEASKDDDDTDLMAYEGVAIRNHGCDVQGEGRIVLAGLRRDKGRREVEGRSQWTEERRLRKKTRD</sequence>
<protein>
    <submittedName>
        <fullName evidence="2">Uncharacterized protein</fullName>
    </submittedName>
</protein>
<evidence type="ECO:0000313" key="2">
    <source>
        <dbReference type="EnsemblMetazoa" id="PPA45385.1"/>
    </source>
</evidence>
<dbReference type="Proteomes" id="UP000005239">
    <property type="component" value="Unassembled WGS sequence"/>
</dbReference>
<keyword evidence="3" id="KW-1185">Reference proteome</keyword>
<gene>
    <name evidence="2" type="primary">WBGene00283754</name>
</gene>
<accession>A0A8R1V0K2</accession>
<dbReference type="EnsemblMetazoa" id="PPA45385.1">
    <property type="protein sequence ID" value="PPA45385.1"/>
    <property type="gene ID" value="WBGene00283754"/>
</dbReference>
<organism evidence="2 3">
    <name type="scientific">Pristionchus pacificus</name>
    <name type="common">Parasitic nematode worm</name>
    <dbReference type="NCBI Taxonomy" id="54126"/>
    <lineage>
        <taxon>Eukaryota</taxon>
        <taxon>Metazoa</taxon>
        <taxon>Ecdysozoa</taxon>
        <taxon>Nematoda</taxon>
        <taxon>Chromadorea</taxon>
        <taxon>Rhabditida</taxon>
        <taxon>Rhabditina</taxon>
        <taxon>Diplogasteromorpha</taxon>
        <taxon>Diplogasteroidea</taxon>
        <taxon>Neodiplogasteridae</taxon>
        <taxon>Pristionchus</taxon>
    </lineage>
</organism>
<reference evidence="2" key="2">
    <citation type="submission" date="2022-06" db="UniProtKB">
        <authorList>
            <consortium name="EnsemblMetazoa"/>
        </authorList>
    </citation>
    <scope>IDENTIFICATION</scope>
    <source>
        <strain evidence="2">PS312</strain>
    </source>
</reference>
<name>A0A2A6BIU4_PRIPA</name>
<feature type="compositionally biased region" description="Basic and acidic residues" evidence="1">
    <location>
        <begin position="45"/>
        <end position="58"/>
    </location>
</feature>
<proteinExistence type="predicted"/>
<evidence type="ECO:0000313" key="3">
    <source>
        <dbReference type="Proteomes" id="UP000005239"/>
    </source>
</evidence>